<dbReference type="Pfam" id="PF03572">
    <property type="entry name" value="Peptidase_S41"/>
    <property type="match status" value="1"/>
</dbReference>
<feature type="domain" description="Tail specific protease" evidence="1">
    <location>
        <begin position="222"/>
        <end position="473"/>
    </location>
</feature>
<dbReference type="PaxDb" id="263820-PTO0769"/>
<dbReference type="InParanoid" id="Q6L0Z8"/>
<name>Q6L0Z8_PICTO</name>
<gene>
    <name evidence="2" type="ordered locus">PTO0769</name>
</gene>
<dbReference type="InterPro" id="IPR029045">
    <property type="entry name" value="ClpP/crotonase-like_dom_sf"/>
</dbReference>
<dbReference type="GeneID" id="2844517"/>
<dbReference type="OrthoDB" id="269550at2157"/>
<dbReference type="RefSeq" id="WP_011177570.1">
    <property type="nucleotide sequence ID" value="NC_005877.1"/>
</dbReference>
<proteinExistence type="predicted"/>
<dbReference type="PATRIC" id="fig|263820.9.peg.804"/>
<dbReference type="Gene3D" id="3.90.226.10">
    <property type="entry name" value="2-enoyl-CoA Hydratase, Chain A, domain 1"/>
    <property type="match status" value="1"/>
</dbReference>
<dbReference type="GO" id="GO:0006508">
    <property type="term" value="P:proteolysis"/>
    <property type="evidence" value="ECO:0007669"/>
    <property type="project" value="InterPro"/>
</dbReference>
<dbReference type="HOGENOM" id="CLU_540393_0_0_2"/>
<accession>Q6L0Z8</accession>
<organism evidence="2 3">
    <name type="scientific">Picrophilus torridus (strain ATCC 700027 / DSM 9790 / JCM 10055 / NBRC 100828 / KAW 2/3)</name>
    <dbReference type="NCBI Taxonomy" id="1122961"/>
    <lineage>
        <taxon>Archaea</taxon>
        <taxon>Methanobacteriati</taxon>
        <taxon>Thermoplasmatota</taxon>
        <taxon>Thermoplasmata</taxon>
        <taxon>Thermoplasmatales</taxon>
        <taxon>Picrophilaceae</taxon>
        <taxon>Picrophilus</taxon>
    </lineage>
</organism>
<dbReference type="eggNOG" id="ENOG502N585">
    <property type="taxonomic scope" value="Archaea"/>
</dbReference>
<dbReference type="EMBL" id="AE017261">
    <property type="protein sequence ID" value="AAT43354.1"/>
    <property type="molecule type" value="Genomic_DNA"/>
</dbReference>
<dbReference type="SUPFAM" id="SSF52096">
    <property type="entry name" value="ClpP/crotonase"/>
    <property type="match status" value="1"/>
</dbReference>
<dbReference type="Proteomes" id="UP000000438">
    <property type="component" value="Chromosome"/>
</dbReference>
<reference evidence="2 3" key="1">
    <citation type="journal article" date="2004" name="Proc. Natl. Acad. Sci. U.S.A.">
        <title>Genome sequence of Picrophilus torridus and its implications for life around pH 0.</title>
        <authorList>
            <person name="Futterer O."/>
            <person name="Angelov A."/>
            <person name="Liesegang H."/>
            <person name="Gottschalk G."/>
            <person name="Schleper C."/>
            <person name="Schepers B."/>
            <person name="Dock C."/>
            <person name="Antranikian G."/>
            <person name="Liebl W."/>
        </authorList>
    </citation>
    <scope>NUCLEOTIDE SEQUENCE [LARGE SCALE GENOMIC DNA]</scope>
    <source>
        <strain evidence="3">ATCC 700027 / DSM 9790 / JCM 10055 / NBRC 100828</strain>
    </source>
</reference>
<sequence length="504" mass="57917">MQEELKRFTKEEALSDLYKLVKIITETHPDPFMNLGSQIKFYMMIDEIIGKINENIDIIELYNITRKITALIGDSHTFMQNPGFDNSRIWIEFEIIDEKIIVLGVYEKNLNDIIGHELIAVNGINVKELLSKMHEIRASNSIYDDLAHLINAFYDKYTMSYITGQDGINYVNLTLMSIEDNSLKDVKLSFSIDPPGALIENNTVFNVKSKLDISYGIINNTGYLRIDSMTRYREAYESILNFGADESFIREMLAANGFESSGDIDKIISKIPSASESIIELLSTMNKNNINDIIIDLRNNRGGNSYLAYILTYFLYGNKIYEMESGYDIERYSSWYKNQYSKVNDIWFLGGYNFQEMHEWLSGNRKIDHDDWVETVNISKTFSAYYKKYHVQDNINVYALCSARTFSAGFDLLDMLKRCGAIVIGIEPSQAANAFINTIAFSLDNSGLKGNVSSKLMLKYPNKPMFYTIRPDIPINIKDFINHNWDANTILIESINIIKQNKNI</sequence>
<evidence type="ECO:0000313" key="3">
    <source>
        <dbReference type="Proteomes" id="UP000000438"/>
    </source>
</evidence>
<dbReference type="InterPro" id="IPR005151">
    <property type="entry name" value="Tail-specific_protease"/>
</dbReference>
<dbReference type="STRING" id="263820.PTO0769"/>
<dbReference type="GO" id="GO:0008236">
    <property type="term" value="F:serine-type peptidase activity"/>
    <property type="evidence" value="ECO:0007669"/>
    <property type="project" value="InterPro"/>
</dbReference>
<evidence type="ECO:0000259" key="1">
    <source>
        <dbReference type="Pfam" id="PF03572"/>
    </source>
</evidence>
<protein>
    <recommendedName>
        <fullName evidence="1">Tail specific protease domain-containing protein</fullName>
    </recommendedName>
</protein>
<dbReference type="AlphaFoldDB" id="Q6L0Z8"/>
<dbReference type="KEGG" id="pto:PTO0769"/>
<evidence type="ECO:0000313" key="2">
    <source>
        <dbReference type="EMBL" id="AAT43354.1"/>
    </source>
</evidence>